<organism evidence="2 3">
    <name type="scientific">Janthinobacterium fluminis</name>
    <dbReference type="NCBI Taxonomy" id="2987524"/>
    <lineage>
        <taxon>Bacteria</taxon>
        <taxon>Pseudomonadati</taxon>
        <taxon>Pseudomonadota</taxon>
        <taxon>Betaproteobacteria</taxon>
        <taxon>Burkholderiales</taxon>
        <taxon>Oxalobacteraceae</taxon>
        <taxon>Janthinobacterium</taxon>
    </lineage>
</organism>
<evidence type="ECO:0000313" key="2">
    <source>
        <dbReference type="EMBL" id="MDC8759599.1"/>
    </source>
</evidence>
<evidence type="ECO:0000313" key="3">
    <source>
        <dbReference type="Proteomes" id="UP001221208"/>
    </source>
</evidence>
<comment type="caution">
    <text evidence="2">The sequence shown here is derived from an EMBL/GenBank/DDBJ whole genome shotgun (WGS) entry which is preliminary data.</text>
</comment>
<feature type="domain" description="FAD-dependent urate hydroxylase HpyO/Asp monooxygenase CreE-like FAD/NAD(P)-binding" evidence="1">
    <location>
        <begin position="6"/>
        <end position="191"/>
    </location>
</feature>
<reference evidence="2 3" key="1">
    <citation type="submission" date="2022-10" db="EMBL/GenBank/DDBJ databases">
        <title>Janthinobacterium sp. hw3 Genome sequencing.</title>
        <authorList>
            <person name="Park S."/>
        </authorList>
    </citation>
    <scope>NUCLEOTIDE SEQUENCE [LARGE SCALE GENOMIC DNA]</scope>
    <source>
        <strain evidence="3">hw3</strain>
    </source>
</reference>
<name>A0ABT5K3Y3_9BURK</name>
<dbReference type="InterPro" id="IPR038732">
    <property type="entry name" value="HpyO/CreE_NAD-binding"/>
</dbReference>
<dbReference type="RefSeq" id="WP_273673005.1">
    <property type="nucleotide sequence ID" value="NZ_JAQQXR010000007.1"/>
</dbReference>
<dbReference type="EMBL" id="JAQQXR010000007">
    <property type="protein sequence ID" value="MDC8759599.1"/>
    <property type="molecule type" value="Genomic_DNA"/>
</dbReference>
<accession>A0ABT5K3Y3</accession>
<protein>
    <submittedName>
        <fullName evidence="2">FAD/NAD(P)-binding protein</fullName>
    </submittedName>
</protein>
<dbReference type="PANTHER" id="PTHR40254:SF1">
    <property type="entry name" value="BLR0577 PROTEIN"/>
    <property type="match status" value="1"/>
</dbReference>
<evidence type="ECO:0000259" key="1">
    <source>
        <dbReference type="Pfam" id="PF13454"/>
    </source>
</evidence>
<dbReference type="InterPro" id="IPR052189">
    <property type="entry name" value="L-asp_N-monooxygenase_NS-form"/>
</dbReference>
<keyword evidence="3" id="KW-1185">Reference proteome</keyword>
<dbReference type="PANTHER" id="PTHR40254">
    <property type="entry name" value="BLR0577 PROTEIN"/>
    <property type="match status" value="1"/>
</dbReference>
<dbReference type="Pfam" id="PF13454">
    <property type="entry name" value="NAD_binding_9"/>
    <property type="match status" value="1"/>
</dbReference>
<sequence>MIRYCIIGSGFSGTCMLWHLVNAICHNEKSASLDFSQIEISTIESRANNGLGLPYDMDDISPYHLCNNPADKMALFDNDFVDWMLANREEIIARHPELIHEAHPAIELSQWQPLTQSFYPRALFGIYLSRRFKEACAVAESHGIVVRNYNGYAAVDGASRDGKFNLTIQSRKTGELKNLGDLDKVLLASGHWHAGKPAASNVLSSPYPSKNIYENIFAYQEKNAKKRLTLYVHGMGPSGVDAILSLCGFGHFTYGPDGLATDFQADWSTFKADAVKIIAGSRSGFFPGVRWPLLDYDFQHLNDANIDAIRKNRQGRISLAELMSLVDLELKAASDNVLSFQDLVQPKFDNAKEKLLVDIGGSFLERITYTIILFVRRLRFYQELNSADKQTYDRELDTHFIRTAVPIPLPNAKKLIALINAGVLSTTRLGYRDKLNEHFDVVCEGETVRPDIVICSNGQNYDLKTHPSLLIKNMAETREIIEYSDDGYLAGGICANEVNNYRVVNSIKGYRDYSSNLYSFGPITQYWQNQNNYAAAFVGAAQAVAQDWLAYTLKRAAKR</sequence>
<gene>
    <name evidence="2" type="ORF">OIK44_18605</name>
</gene>
<dbReference type="Proteomes" id="UP001221208">
    <property type="component" value="Unassembled WGS sequence"/>
</dbReference>
<proteinExistence type="predicted"/>